<protein>
    <submittedName>
        <fullName evidence="1">Uncharacterized protein</fullName>
    </submittedName>
</protein>
<proteinExistence type="predicted"/>
<accession>A0A4Q0U9N4</accession>
<dbReference type="Proteomes" id="UP000711407">
    <property type="component" value="Unassembled WGS sequence"/>
</dbReference>
<organism evidence="1 2">
    <name type="scientific">Candidatus Amulumruptor caecigallinarius</name>
    <dbReference type="NCBI Taxonomy" id="2109911"/>
    <lineage>
        <taxon>Bacteria</taxon>
        <taxon>Pseudomonadati</taxon>
        <taxon>Bacteroidota</taxon>
        <taxon>Bacteroidia</taxon>
        <taxon>Bacteroidales</taxon>
        <taxon>Muribaculaceae</taxon>
        <taxon>Candidatus Amulumruptor</taxon>
    </lineage>
</organism>
<name>A0A4Q0U9N4_9BACT</name>
<evidence type="ECO:0000313" key="2">
    <source>
        <dbReference type="Proteomes" id="UP000711407"/>
    </source>
</evidence>
<comment type="caution">
    <text evidence="1">The sequence shown here is derived from an EMBL/GenBank/DDBJ whole genome shotgun (WGS) entry which is preliminary data.</text>
</comment>
<dbReference type="SUPFAM" id="SSF48371">
    <property type="entry name" value="ARM repeat"/>
    <property type="match status" value="1"/>
</dbReference>
<sequence length="183" mass="20698">MDESTQTSFNEIKQQFMLMKNGIVSDAMKAAGLPHRIVWGLNMPQLRDIALRYDRSRELFDALWRDTATRESVVIAPMFLPYADMAADEAVSLIDEAVTLEAIDSLTFNALRHRDDVWDIIGRLDGSEALNRRYALMRLLARVMRHDLPRAKAVASREASLHDPSTFTAASNILSDIDFLTQS</sequence>
<reference evidence="1" key="1">
    <citation type="journal article" date="2021" name="PeerJ">
        <title>Extensive microbial diversity within the chicken gut microbiome revealed by metagenomics and culture.</title>
        <authorList>
            <person name="Gilroy R."/>
            <person name="Ravi A."/>
            <person name="Getino M."/>
            <person name="Pursley I."/>
            <person name="Horton D.L."/>
            <person name="Alikhan N.F."/>
            <person name="Baker D."/>
            <person name="Gharbi K."/>
            <person name="Hall N."/>
            <person name="Watson M."/>
            <person name="Adriaenssens E.M."/>
            <person name="Foster-Nyarko E."/>
            <person name="Jarju S."/>
            <person name="Secka A."/>
            <person name="Antonio M."/>
            <person name="Oren A."/>
            <person name="Chaudhuri R.R."/>
            <person name="La Ragione R."/>
            <person name="Hildebrand F."/>
            <person name="Pallen M.J."/>
        </authorList>
    </citation>
    <scope>NUCLEOTIDE SEQUENCE</scope>
    <source>
        <strain evidence="1">4100</strain>
    </source>
</reference>
<evidence type="ECO:0000313" key="1">
    <source>
        <dbReference type="EMBL" id="HJE39238.1"/>
    </source>
</evidence>
<dbReference type="InterPro" id="IPR016024">
    <property type="entry name" value="ARM-type_fold"/>
</dbReference>
<dbReference type="EMBL" id="DYXT01000028">
    <property type="protein sequence ID" value="HJE39238.1"/>
    <property type="molecule type" value="Genomic_DNA"/>
</dbReference>
<gene>
    <name evidence="1" type="ORF">K8V47_05725</name>
</gene>
<reference evidence="1" key="2">
    <citation type="submission" date="2021-09" db="EMBL/GenBank/DDBJ databases">
        <authorList>
            <person name="Gilroy R."/>
        </authorList>
    </citation>
    <scope>NUCLEOTIDE SEQUENCE</scope>
    <source>
        <strain evidence="1">4100</strain>
    </source>
</reference>
<dbReference type="AlphaFoldDB" id="A0A4Q0U9N4"/>